<dbReference type="AlphaFoldDB" id="A0AAV7FH54"/>
<name>A0AAV7FH54_ARIFI</name>
<proteinExistence type="predicted"/>
<feature type="compositionally biased region" description="Basic and acidic residues" evidence="1">
    <location>
        <begin position="1"/>
        <end position="27"/>
    </location>
</feature>
<evidence type="ECO:0000313" key="3">
    <source>
        <dbReference type="Proteomes" id="UP000825729"/>
    </source>
</evidence>
<organism evidence="2 3">
    <name type="scientific">Aristolochia fimbriata</name>
    <name type="common">White veined hardy Dutchman's pipe vine</name>
    <dbReference type="NCBI Taxonomy" id="158543"/>
    <lineage>
        <taxon>Eukaryota</taxon>
        <taxon>Viridiplantae</taxon>
        <taxon>Streptophyta</taxon>
        <taxon>Embryophyta</taxon>
        <taxon>Tracheophyta</taxon>
        <taxon>Spermatophyta</taxon>
        <taxon>Magnoliopsida</taxon>
        <taxon>Magnoliidae</taxon>
        <taxon>Piperales</taxon>
        <taxon>Aristolochiaceae</taxon>
        <taxon>Aristolochia</taxon>
    </lineage>
</organism>
<keyword evidence="3" id="KW-1185">Reference proteome</keyword>
<reference evidence="2 3" key="1">
    <citation type="submission" date="2021-07" db="EMBL/GenBank/DDBJ databases">
        <title>The Aristolochia fimbriata genome: insights into angiosperm evolution, floral development and chemical biosynthesis.</title>
        <authorList>
            <person name="Jiao Y."/>
        </authorList>
    </citation>
    <scope>NUCLEOTIDE SEQUENCE [LARGE SCALE GENOMIC DNA]</scope>
    <source>
        <strain evidence="2">IBCAS-2021</strain>
        <tissue evidence="2">Leaf</tissue>
    </source>
</reference>
<dbReference type="Proteomes" id="UP000825729">
    <property type="component" value="Unassembled WGS sequence"/>
</dbReference>
<accession>A0AAV7FH54</accession>
<gene>
    <name evidence="2" type="ORF">H6P81_004074</name>
</gene>
<protein>
    <submittedName>
        <fullName evidence="2">Uncharacterized protein</fullName>
    </submittedName>
</protein>
<feature type="compositionally biased region" description="Basic and acidic residues" evidence="1">
    <location>
        <begin position="51"/>
        <end position="70"/>
    </location>
</feature>
<dbReference type="EMBL" id="JAINDJ010000002">
    <property type="protein sequence ID" value="KAG9459566.1"/>
    <property type="molecule type" value="Genomic_DNA"/>
</dbReference>
<evidence type="ECO:0000313" key="2">
    <source>
        <dbReference type="EMBL" id="KAG9459566.1"/>
    </source>
</evidence>
<evidence type="ECO:0000256" key="1">
    <source>
        <dbReference type="SAM" id="MobiDB-lite"/>
    </source>
</evidence>
<comment type="caution">
    <text evidence="2">The sequence shown here is derived from an EMBL/GenBank/DDBJ whole genome shotgun (WGS) entry which is preliminary data.</text>
</comment>
<sequence>MEHDDGKTEKYQKDSDKYDDRVQREDSFGNVVRLEPVNSPSARQKGGKAASPREARLDSSRECGKFREGY</sequence>
<feature type="region of interest" description="Disordered" evidence="1">
    <location>
        <begin position="1"/>
        <end position="70"/>
    </location>
</feature>